<comment type="caution">
    <text evidence="2">The sequence shown here is derived from an EMBL/GenBank/DDBJ whole genome shotgun (WGS) entry which is preliminary data.</text>
</comment>
<evidence type="ECO:0000313" key="3">
    <source>
        <dbReference type="Proteomes" id="UP001241110"/>
    </source>
</evidence>
<dbReference type="Proteomes" id="UP001241110">
    <property type="component" value="Unassembled WGS sequence"/>
</dbReference>
<accession>A0AAE3QSP7</accession>
<gene>
    <name evidence="2" type="ORF">QNI16_19930</name>
</gene>
<dbReference type="RefSeq" id="WP_313982136.1">
    <property type="nucleotide sequence ID" value="NZ_JASJOS010000009.1"/>
</dbReference>
<feature type="transmembrane region" description="Helical" evidence="1">
    <location>
        <begin position="12"/>
        <end position="29"/>
    </location>
</feature>
<reference evidence="2" key="1">
    <citation type="submission" date="2023-05" db="EMBL/GenBank/DDBJ databases">
        <authorList>
            <person name="Zhang X."/>
        </authorList>
    </citation>
    <scope>NUCLEOTIDE SEQUENCE</scope>
    <source>
        <strain evidence="2">YF14B1</strain>
    </source>
</reference>
<evidence type="ECO:0000256" key="1">
    <source>
        <dbReference type="SAM" id="Phobius"/>
    </source>
</evidence>
<keyword evidence="1" id="KW-1133">Transmembrane helix</keyword>
<organism evidence="2 3">
    <name type="scientific">Xanthocytophaga flava</name>
    <dbReference type="NCBI Taxonomy" id="3048013"/>
    <lineage>
        <taxon>Bacteria</taxon>
        <taxon>Pseudomonadati</taxon>
        <taxon>Bacteroidota</taxon>
        <taxon>Cytophagia</taxon>
        <taxon>Cytophagales</taxon>
        <taxon>Rhodocytophagaceae</taxon>
        <taxon>Xanthocytophaga</taxon>
    </lineage>
</organism>
<sequence>MNTSYQPKQAIRMRWVIGFLIVFSFWSFVELEQNETQLNFSLMERREAASFKSWKNVKSGSELHYKKFIRDDSLADPHRHILYEFRFPNLKSSQRYNMEIVSLKGKDTVSVTKGNLKTDDVSPYVFQESMYGIEKQIITLNVGRASKITFTVFFDIENFVGEG</sequence>
<keyword evidence="1" id="KW-0472">Membrane</keyword>
<name>A0AAE3QSP7_9BACT</name>
<keyword evidence="1" id="KW-0812">Transmembrane</keyword>
<evidence type="ECO:0000313" key="2">
    <source>
        <dbReference type="EMBL" id="MDJ1482780.1"/>
    </source>
</evidence>
<dbReference type="AlphaFoldDB" id="A0AAE3QSP7"/>
<dbReference type="EMBL" id="JASJOS010000009">
    <property type="protein sequence ID" value="MDJ1482780.1"/>
    <property type="molecule type" value="Genomic_DNA"/>
</dbReference>
<protein>
    <submittedName>
        <fullName evidence="2">Uncharacterized protein</fullName>
    </submittedName>
</protein>
<proteinExistence type="predicted"/>